<dbReference type="AlphaFoldDB" id="A0A7C8BRJ1"/>
<evidence type="ECO:0000313" key="4">
    <source>
        <dbReference type="Proteomes" id="UP000481339"/>
    </source>
</evidence>
<name>A0A7C8BRJ1_9MICO</name>
<dbReference type="EMBL" id="WBKA01000004">
    <property type="protein sequence ID" value="KAB1631927.1"/>
    <property type="molecule type" value="Genomic_DNA"/>
</dbReference>
<keyword evidence="1 3" id="KW-0808">Transferase</keyword>
<organism evidence="3 4">
    <name type="scientific">Pseudoclavibacter caeni</name>
    <dbReference type="NCBI Taxonomy" id="908846"/>
    <lineage>
        <taxon>Bacteria</taxon>
        <taxon>Bacillati</taxon>
        <taxon>Actinomycetota</taxon>
        <taxon>Actinomycetes</taxon>
        <taxon>Micrococcales</taxon>
        <taxon>Microbacteriaceae</taxon>
        <taxon>Pseudoclavibacter</taxon>
    </lineage>
</organism>
<accession>A0A7C8BRJ1</accession>
<sequence length="378" mass="40721">MTHLRVIVDNLFDTAPTGVTRYTAELARALVRTADADDRVTGVIASHPAESVDRLRTQLPTLTDLAALPATSGQLALAWNLGIPPRMLSDGATHSPTMLAPLFSHNRLLEPGVHTVVTLHSTAFWTAPERLSRRARARFGRMLTLAERHADAVVVSHHGVADLLDERTDLGNRVHIVPVAPTRRLIASEPFEPRLRALGLPERFLLAFASETEAALRLVLSALARSKVTVPLLLVGRQQPGQVPASRLIAEAGLGPDRVQLVGEVEDDVLALLNTAALGLVYFGDDDSLGLPLLDAMAARTPIIYPSTDGLLEITGNAGLSVDVDGRSAVDELVDALRAVTGDEERAARLAQEGADRARSFDWDDSARTVWDIHRALA</sequence>
<proteinExistence type="predicted"/>
<feature type="domain" description="Glycosyl transferase family 1" evidence="2">
    <location>
        <begin position="214"/>
        <end position="355"/>
    </location>
</feature>
<protein>
    <submittedName>
        <fullName evidence="3">Glycosyltransferase family 4 protein</fullName>
    </submittedName>
</protein>
<dbReference type="RefSeq" id="WP_158036396.1">
    <property type="nucleotide sequence ID" value="NZ_BAAAZV010000020.1"/>
</dbReference>
<dbReference type="Proteomes" id="UP000481339">
    <property type="component" value="Unassembled WGS sequence"/>
</dbReference>
<dbReference type="Gene3D" id="3.40.50.2000">
    <property type="entry name" value="Glycogen Phosphorylase B"/>
    <property type="match status" value="2"/>
</dbReference>
<dbReference type="Pfam" id="PF00534">
    <property type="entry name" value="Glycos_transf_1"/>
    <property type="match status" value="1"/>
</dbReference>
<dbReference type="PANTHER" id="PTHR46401">
    <property type="entry name" value="GLYCOSYLTRANSFERASE WBBK-RELATED"/>
    <property type="match status" value="1"/>
</dbReference>
<dbReference type="InterPro" id="IPR001296">
    <property type="entry name" value="Glyco_trans_1"/>
</dbReference>
<gene>
    <name evidence="3" type="ORF">F8O02_06270</name>
</gene>
<comment type="caution">
    <text evidence="3">The sequence shown here is derived from an EMBL/GenBank/DDBJ whole genome shotgun (WGS) entry which is preliminary data.</text>
</comment>
<reference evidence="3 4" key="1">
    <citation type="submission" date="2019-09" db="EMBL/GenBank/DDBJ databases">
        <title>Phylogeny of genus Pseudoclavibacter and closely related genus.</title>
        <authorList>
            <person name="Li Y."/>
        </authorList>
    </citation>
    <scope>NUCLEOTIDE SEQUENCE [LARGE SCALE GENOMIC DNA]</scope>
    <source>
        <strain evidence="3 4">JCM 16921</strain>
    </source>
</reference>
<keyword evidence="4" id="KW-1185">Reference proteome</keyword>
<dbReference type="GO" id="GO:0016757">
    <property type="term" value="F:glycosyltransferase activity"/>
    <property type="evidence" value="ECO:0007669"/>
    <property type="project" value="InterPro"/>
</dbReference>
<dbReference type="SUPFAM" id="SSF53756">
    <property type="entry name" value="UDP-Glycosyltransferase/glycogen phosphorylase"/>
    <property type="match status" value="1"/>
</dbReference>
<evidence type="ECO:0000313" key="3">
    <source>
        <dbReference type="EMBL" id="KAB1631927.1"/>
    </source>
</evidence>
<dbReference type="PANTHER" id="PTHR46401:SF2">
    <property type="entry name" value="GLYCOSYLTRANSFERASE WBBK-RELATED"/>
    <property type="match status" value="1"/>
</dbReference>
<dbReference type="GO" id="GO:0009103">
    <property type="term" value="P:lipopolysaccharide biosynthetic process"/>
    <property type="evidence" value="ECO:0007669"/>
    <property type="project" value="TreeGrafter"/>
</dbReference>
<evidence type="ECO:0000259" key="2">
    <source>
        <dbReference type="Pfam" id="PF00534"/>
    </source>
</evidence>
<evidence type="ECO:0000256" key="1">
    <source>
        <dbReference type="ARBA" id="ARBA00022679"/>
    </source>
</evidence>
<dbReference type="OrthoDB" id="9801609at2"/>